<keyword evidence="6" id="KW-0482">Metalloprotease</keyword>
<dbReference type="Proteomes" id="UP000247980">
    <property type="component" value="Unassembled WGS sequence"/>
</dbReference>
<keyword evidence="7" id="KW-0732">Signal</keyword>
<keyword evidence="4" id="KW-0378">Hydrolase</keyword>
<evidence type="ECO:0000256" key="4">
    <source>
        <dbReference type="ARBA" id="ARBA00022801"/>
    </source>
</evidence>
<feature type="domain" description="Peptidase M66" evidence="8">
    <location>
        <begin position="467"/>
        <end position="733"/>
    </location>
</feature>
<evidence type="ECO:0000313" key="9">
    <source>
        <dbReference type="EMBL" id="PYI40264.1"/>
    </source>
</evidence>
<evidence type="ECO:0000256" key="6">
    <source>
        <dbReference type="ARBA" id="ARBA00023049"/>
    </source>
</evidence>
<dbReference type="InterPro" id="IPR019503">
    <property type="entry name" value="Peptidase_M66_dom"/>
</dbReference>
<dbReference type="InterPro" id="IPR022218">
    <property type="entry name" value="TagA_dom"/>
</dbReference>
<name>A0A2V5J0E6_9MICC</name>
<dbReference type="Pfam" id="PF10462">
    <property type="entry name" value="Peptidase_M66"/>
    <property type="match status" value="1"/>
</dbReference>
<dbReference type="Pfam" id="PF12561">
    <property type="entry name" value="TagA"/>
    <property type="match status" value="1"/>
</dbReference>
<feature type="chain" id="PRO_5015860104" description="Peptidase M66 domain-containing protein" evidence="7">
    <location>
        <begin position="42"/>
        <end position="1160"/>
    </location>
</feature>
<evidence type="ECO:0000256" key="2">
    <source>
        <dbReference type="ARBA" id="ARBA00022670"/>
    </source>
</evidence>
<evidence type="ECO:0000256" key="7">
    <source>
        <dbReference type="SAM" id="SignalP"/>
    </source>
</evidence>
<proteinExistence type="predicted"/>
<dbReference type="AlphaFoldDB" id="A0A2V5J0E6"/>
<keyword evidence="10" id="KW-1185">Reference proteome</keyword>
<dbReference type="GO" id="GO:0006508">
    <property type="term" value="P:proteolysis"/>
    <property type="evidence" value="ECO:0007669"/>
    <property type="project" value="UniProtKB-KW"/>
</dbReference>
<keyword evidence="5" id="KW-0862">Zinc</keyword>
<evidence type="ECO:0000256" key="3">
    <source>
        <dbReference type="ARBA" id="ARBA00022723"/>
    </source>
</evidence>
<keyword evidence="2" id="KW-0645">Protease</keyword>
<dbReference type="PANTHER" id="PTHR39540:SF1">
    <property type="entry name" value="DICTOMALLEIN-1-RELATED"/>
    <property type="match status" value="1"/>
</dbReference>
<keyword evidence="3" id="KW-0479">Metal-binding</keyword>
<reference evidence="9 10" key="1">
    <citation type="submission" date="2018-05" db="EMBL/GenBank/DDBJ databases">
        <title>Genetic diversity of glacier-inhabiting Cryobacterium bacteria in China and description of Cryobacterium mengkeensis sp. nov. and Arthrobacter glacialis sp. nov.</title>
        <authorList>
            <person name="Liu Q."/>
            <person name="Xin Y.-H."/>
        </authorList>
    </citation>
    <scope>NUCLEOTIDE SEQUENCE [LARGE SCALE GENOMIC DNA]</scope>
    <source>
        <strain evidence="9 10">B7</strain>
    </source>
</reference>
<dbReference type="InterPro" id="IPR000772">
    <property type="entry name" value="Ricin_B_lectin"/>
</dbReference>
<sequence length="1160" mass="121878">MDTPLSFRGSPGRKNVMARTLWTTAALAALLGGILPVPATAAPVAATAAGILAGGTASIEINGVSITGQISDVSRDVLTQPYTIGEQVAFKFAVRNGGAQTQTVTPVAGNFTPFVPADGTGNCRWINLAVGASYTCTTAKHTVTAEDLAAGVFMTATSWQVGQLIKELPTPTLALRSNVTTTVGQVSISGTPANPQRNTATEPYAVGEELEYLFTVRNNGTTTLDVTPQSGAFAPFLVPDGKGNCRYLGLAAGASYTCTTTKHTVTREELDSGFFQPTTTWQAGTVTGSVTTDAAALGTPLADPLAGYLAAGPADRGLGFHDVDKTGAERAIRNDLSDGELTGMVEFAQTHTINPAGNDATDMPDLVAQRAALLLFTPTTATRSVSVAASVKGVSKGTFALKTPEELPATDANFSIGRAEVVYSKRAWSVDLPWDVVVPGLELSFTDASGATGTLPAQNITMAPPAELVINNIELGMLTTPNMNGDHAFINKPAASAADYFQTIPASKLIMAKYETVQLNKVIVANGNIYTPDSPSVTNGDVYSGDMREKVGKAQVSTGINLANFGQTSGAMNQQQPSLFNQRIIHHSAGLYANGRAEHGLSGGNGMATIYASSGNELSHELGHSYGLGHYPGQNNSLPGDAAVIKTTHHSESGWGWNAYRDAMRTSLQMGSFKPEGIGINGVTFKETFAGSYNYLKDAMSGGWPEGNYSKYTFHTGYSADRIQESWKSVVPDLNYPSGYRTWDATTQSYVDAKVANASFNALRPTAVGVPVVTLLGGYVPADSSKAVLYPAFRSNYGNAFNYPAPILDGTPATRVCWMDVDFLDGTAKQFALSGGVAGVPVANALQFNINIAQADKPTAAQLSCKQNGVVSQYGERITIATDLPAMAAAVTIGEDAGYTAVRDAELPALQTELESLATSELPLLSKSSKTSLASWQESLDLLSPTAKTVAETILARQTAADNAAKFLRYYQDTDSTQATQTRFKELLTSSGLAASVDAQVVPEGSVIKVDRGNSGVTDGYCLKLYTNDDGSLEARVPTAATVATECTGAATEKWVIDARGAVHNGARPDLCLTSSNPSRPAVCDSSSAEQSWTYTADGHLQSVVSPSKSMDLHRTTRLPYLYPTHSGTNQKWTGMSRSTVPALALLDAASLKALGELGL</sequence>
<dbReference type="PROSITE" id="PS50231">
    <property type="entry name" value="RICIN_B_LECTIN"/>
    <property type="match status" value="1"/>
</dbReference>
<dbReference type="EMBL" id="QJVC01000001">
    <property type="protein sequence ID" value="PYI40264.1"/>
    <property type="molecule type" value="Genomic_DNA"/>
</dbReference>
<feature type="signal peptide" evidence="7">
    <location>
        <begin position="1"/>
        <end position="41"/>
    </location>
</feature>
<evidence type="ECO:0000256" key="1">
    <source>
        <dbReference type="ARBA" id="ARBA00001947"/>
    </source>
</evidence>
<dbReference type="SUPFAM" id="SSF50370">
    <property type="entry name" value="Ricin B-like lectins"/>
    <property type="match status" value="1"/>
</dbReference>
<dbReference type="InterPro" id="IPR035992">
    <property type="entry name" value="Ricin_B-like_lectins"/>
</dbReference>
<dbReference type="InterPro" id="IPR051256">
    <property type="entry name" value="Dictomallein"/>
</dbReference>
<dbReference type="GO" id="GO:0046872">
    <property type="term" value="F:metal ion binding"/>
    <property type="evidence" value="ECO:0007669"/>
    <property type="project" value="UniProtKB-KW"/>
</dbReference>
<evidence type="ECO:0000313" key="10">
    <source>
        <dbReference type="Proteomes" id="UP000247980"/>
    </source>
</evidence>
<dbReference type="GO" id="GO:0004222">
    <property type="term" value="F:metalloendopeptidase activity"/>
    <property type="evidence" value="ECO:0007669"/>
    <property type="project" value="InterPro"/>
</dbReference>
<dbReference type="Gene3D" id="2.80.10.50">
    <property type="match status" value="1"/>
</dbReference>
<dbReference type="OrthoDB" id="7933390at2"/>
<evidence type="ECO:0000256" key="5">
    <source>
        <dbReference type="ARBA" id="ARBA00022833"/>
    </source>
</evidence>
<comment type="caution">
    <text evidence="9">The sequence shown here is derived from an EMBL/GenBank/DDBJ whole genome shotgun (WGS) entry which is preliminary data.</text>
</comment>
<protein>
    <recommendedName>
        <fullName evidence="8">Peptidase M66 domain-containing protein</fullName>
    </recommendedName>
</protein>
<dbReference type="PROSITE" id="PS51694">
    <property type="entry name" value="PEPTIDASE_M66"/>
    <property type="match status" value="1"/>
</dbReference>
<comment type="cofactor">
    <cofactor evidence="1">
        <name>Zn(2+)</name>
        <dbReference type="ChEBI" id="CHEBI:29105"/>
    </cofactor>
</comment>
<evidence type="ECO:0000259" key="8">
    <source>
        <dbReference type="PROSITE" id="PS51694"/>
    </source>
</evidence>
<gene>
    <name evidence="9" type="ORF">CVS30_01750</name>
</gene>
<dbReference type="RefSeq" id="WP_110483589.1">
    <property type="nucleotide sequence ID" value="NZ_QJVC01000001.1"/>
</dbReference>
<dbReference type="Pfam" id="PF00652">
    <property type="entry name" value="Ricin_B_lectin"/>
    <property type="match status" value="1"/>
</dbReference>
<dbReference type="PANTHER" id="PTHR39540">
    <property type="match status" value="1"/>
</dbReference>
<organism evidence="9 10">
    <name type="scientific">Arthrobacter psychrolactophilus</name>
    <dbReference type="NCBI Taxonomy" id="92442"/>
    <lineage>
        <taxon>Bacteria</taxon>
        <taxon>Bacillati</taxon>
        <taxon>Actinomycetota</taxon>
        <taxon>Actinomycetes</taxon>
        <taxon>Micrococcales</taxon>
        <taxon>Micrococcaceae</taxon>
        <taxon>Arthrobacter</taxon>
    </lineage>
</organism>
<accession>A0A2V5J0E6</accession>